<feature type="signal peptide" evidence="1">
    <location>
        <begin position="1"/>
        <end position="29"/>
    </location>
</feature>
<dbReference type="HOGENOM" id="CLU_564755_0_0_6"/>
<dbReference type="STRING" id="1318628.MARLIPOL_12370"/>
<dbReference type="AlphaFoldDB" id="R8AZI7"/>
<dbReference type="InterPro" id="IPR053728">
    <property type="entry name" value="Alginate_Permeability_Chnl"/>
</dbReference>
<keyword evidence="1" id="KW-0732">Signal</keyword>
<comment type="caution">
    <text evidence="3">The sequence shown here is derived from an EMBL/GenBank/DDBJ whole genome shotgun (WGS) entry which is preliminary data.</text>
</comment>
<evidence type="ECO:0000313" key="4">
    <source>
        <dbReference type="Proteomes" id="UP000016540"/>
    </source>
</evidence>
<dbReference type="Gene3D" id="2.40.160.100">
    <property type="match status" value="1"/>
</dbReference>
<keyword evidence="4" id="KW-1185">Reference proteome</keyword>
<name>R8AZI7_9GAMM</name>
<proteinExistence type="predicted"/>
<dbReference type="OrthoDB" id="6189846at2"/>
<reference evidence="3 4" key="1">
    <citation type="journal article" date="2013" name="Genome Announc.">
        <title>Draft Genome Sequence of the Moderately Halophilic Bacterium Marinobacter lipolyticus Strain SM19.</title>
        <authorList>
            <person name="Papke R.T."/>
            <person name="de la Haba R.R."/>
            <person name="Infante-Dominguez C."/>
            <person name="Perez D."/>
            <person name="Sanchez-Porro C."/>
            <person name="Lapierre P."/>
            <person name="Ventosa A."/>
        </authorList>
    </citation>
    <scope>NUCLEOTIDE SEQUENCE [LARGE SCALE GENOMIC DNA]</scope>
    <source>
        <strain evidence="3 4">SM19</strain>
    </source>
</reference>
<feature type="domain" description="Alginate export" evidence="2">
    <location>
        <begin position="122"/>
        <end position="477"/>
    </location>
</feature>
<evidence type="ECO:0000259" key="2">
    <source>
        <dbReference type="Pfam" id="PF13372"/>
    </source>
</evidence>
<feature type="chain" id="PRO_5004451613" evidence="1">
    <location>
        <begin position="30"/>
        <end position="483"/>
    </location>
</feature>
<evidence type="ECO:0000256" key="1">
    <source>
        <dbReference type="SAM" id="SignalP"/>
    </source>
</evidence>
<protein>
    <submittedName>
        <fullName evidence="3">Alginate production protein algE</fullName>
    </submittedName>
</protein>
<sequence>MQLMKNYRLTRFALSFSCLASVSAGPAMAQSTGDGEESQAYPRLIEQNVRSKLSLISEGDRRLGLGANGDAKSDEAGIDIKPEWVWQLSPHWRSKLLLQAFGATGQVDVSDEIGGTSTDGFFALREAWLDYNGLSDYPGESIRFGRERLKEDTGMWWDDDITLVRWIFDTSLLDTTVGVAQKLAELRTDNNELQDDEQDIGRIFANTRWQWRKGHYLGFLVTHGQGYGDQAEEYAARGLTPNDSFTDSLTWTAIQADRNYFDWHSHDAFQYFASVAAVNGTDTVVGEDPSAPSGFSDRERDVSGWAADLGARAQLLDTPRWVIGAHGAIASGGSGGGEPGDSDAFQQTSLESNRSSFTGTRSQVHRFGEAIQPEWSNLKVFTFYTALSDRDAWDANLLYHRYWLSDEMGTVRSDLVEPGFTGASDDLGQSVDLVLGYYGDSASTSWAAFDVRLRGGVFMPGDAYGDDADSSRHRVVVDLSKRF</sequence>
<dbReference type="Proteomes" id="UP000016540">
    <property type="component" value="Unassembled WGS sequence"/>
</dbReference>
<dbReference type="EMBL" id="ASAD01000013">
    <property type="protein sequence ID" value="EON91729.1"/>
    <property type="molecule type" value="Genomic_DNA"/>
</dbReference>
<dbReference type="RefSeq" id="WP_012138546.1">
    <property type="nucleotide sequence ID" value="NZ_KE007326.1"/>
</dbReference>
<dbReference type="Pfam" id="PF13372">
    <property type="entry name" value="Alginate_exp"/>
    <property type="match status" value="1"/>
</dbReference>
<organism evidence="3 4">
    <name type="scientific">Marinobacter lipolyticus SM19</name>
    <dbReference type="NCBI Taxonomy" id="1318628"/>
    <lineage>
        <taxon>Bacteria</taxon>
        <taxon>Pseudomonadati</taxon>
        <taxon>Pseudomonadota</taxon>
        <taxon>Gammaproteobacteria</taxon>
        <taxon>Pseudomonadales</taxon>
        <taxon>Marinobacteraceae</taxon>
        <taxon>Marinobacter</taxon>
    </lineage>
</organism>
<evidence type="ECO:0000313" key="3">
    <source>
        <dbReference type="EMBL" id="EON91729.1"/>
    </source>
</evidence>
<accession>R8AZI7</accession>
<dbReference type="InterPro" id="IPR025388">
    <property type="entry name" value="Alginate_export_dom"/>
</dbReference>
<gene>
    <name evidence="3" type="ORF">MARLIPOL_12370</name>
</gene>
<dbReference type="PATRIC" id="fig|1318628.3.peg.2470"/>
<dbReference type="eggNOG" id="ENOG5030R50">
    <property type="taxonomic scope" value="Bacteria"/>
</dbReference>